<dbReference type="AlphaFoldDB" id="A0A516GRR2"/>
<evidence type="ECO:0000313" key="1">
    <source>
        <dbReference type="EMBL" id="QDO94204.1"/>
    </source>
</evidence>
<dbReference type="Proteomes" id="UP000319209">
    <property type="component" value="Chromosome"/>
</dbReference>
<dbReference type="InterPro" id="IPR006121">
    <property type="entry name" value="HMA_dom"/>
</dbReference>
<accession>A0A516GRR2</accession>
<dbReference type="OrthoDB" id="982897at2"/>
<reference evidence="1 2" key="1">
    <citation type="submission" date="2019-07" db="EMBL/GenBank/DDBJ databases">
        <title>Genome sequencing for Formosa sp. PS13.</title>
        <authorList>
            <person name="Park S.-J."/>
        </authorList>
    </citation>
    <scope>NUCLEOTIDE SEQUENCE [LARGE SCALE GENOMIC DNA]</scope>
    <source>
        <strain evidence="1 2">PS13</strain>
    </source>
</reference>
<name>A0A516GRR2_9FLAO</name>
<dbReference type="CDD" id="cd00371">
    <property type="entry name" value="HMA"/>
    <property type="match status" value="1"/>
</dbReference>
<sequence length="86" mass="9760">MEVLLDNVIPENNPRTFTTNASEHKDLIKIKQAIMALEGVESVEFTDVVFPKQFIVSVSEMIEVRFVEEAVNDLGFNALPKEFLSF</sequence>
<dbReference type="RefSeq" id="WP_143381091.1">
    <property type="nucleotide sequence ID" value="NZ_CP041637.1"/>
</dbReference>
<gene>
    <name evidence="1" type="ORF">FNB79_09510</name>
</gene>
<dbReference type="EMBL" id="CP041637">
    <property type="protein sequence ID" value="QDO94204.1"/>
    <property type="molecule type" value="Genomic_DNA"/>
</dbReference>
<dbReference type="KEGG" id="fop:FNB79_09510"/>
<protein>
    <submittedName>
        <fullName evidence="1">Heavy-metal-associated domain-containing protein</fullName>
    </submittedName>
</protein>
<keyword evidence="2" id="KW-1185">Reference proteome</keyword>
<proteinExistence type="predicted"/>
<evidence type="ECO:0000313" key="2">
    <source>
        <dbReference type="Proteomes" id="UP000319209"/>
    </source>
</evidence>
<organism evidence="1 2">
    <name type="scientific">Formosa sediminum</name>
    <dbReference type="NCBI Taxonomy" id="2594004"/>
    <lineage>
        <taxon>Bacteria</taxon>
        <taxon>Pseudomonadati</taxon>
        <taxon>Bacteroidota</taxon>
        <taxon>Flavobacteriia</taxon>
        <taxon>Flavobacteriales</taxon>
        <taxon>Flavobacteriaceae</taxon>
        <taxon>Formosa</taxon>
    </lineage>
</organism>
<dbReference type="GO" id="GO:0046872">
    <property type="term" value="F:metal ion binding"/>
    <property type="evidence" value="ECO:0007669"/>
    <property type="project" value="InterPro"/>
</dbReference>